<dbReference type="Proteomes" id="UP000193240">
    <property type="component" value="Unassembled WGS sequence"/>
</dbReference>
<dbReference type="PANTHER" id="PTHR40625">
    <property type="entry name" value="GTP-BINDING PROTEIN ESDC-RELATED"/>
    <property type="match status" value="1"/>
</dbReference>
<dbReference type="PANTHER" id="PTHR40625:SF1">
    <property type="entry name" value="AMP-ACTIVATED PROTEIN KINASE GLYCOGEN-BINDING DOMAIN-CONTAINING PROTEIN"/>
    <property type="match status" value="1"/>
</dbReference>
<dbReference type="OMA" id="WKGCFTF"/>
<name>A0A1Y2LZQ0_EPING</name>
<sequence>MTMDDTTLHTFLFSCPSALRSVVLLGSWDNFSKRYSLHLDSRGGRSIWKGCFTFSDIFCDGDVTMLSEKRDGPLKMGGTYWYYYEVDGDTECHNPLQPSTTLCPLLPGQNLNVLEVPREGCNSIENSSAFTRNPKDRYLTPVPPNKPLPSPRPRSANREAYALPLPSPWAPKSATYPPANANQFLSPNVTRHTRSASASPLLPSTPLLTDFKDLKEKFTSKRLRSRSRSSSDVREMQISAPVLISTTADGVLSPRQSTPPQSLRNFSRPQRSESSIPTITKGFSPLASHPVDQTTDAKPFIAELPANETPLQRRRSYVPPTIVSSEFDVEPGRLRANSTDTRRTKRSLYANDPWVSSPRYKHEFDGEIQSAREVQFFKPAPVLKRPVLSLNSPAANERPSSSYGGSRNPTLRDTPLAKDRPTLSQYPTPSLLFACHASPIEEKIPVEEEEDDEDALTNDILSAYGDEDEEESISQTMENQRSHFSTWSSFDSYVTSDDDGVASPIFSSASSVSSYTGSPLRQTTRYSFDSHAFTKARLSTTISEVDEEDPSLNNRISTPPQLDLNGLRLSTVSFGSDLFNLDIQHSDALPRRQAACFGMGFQGYSLPEDESRSKETVQSEVTLRAKRVSVHRESSTSQLSMLMDDFSYLGDAVV</sequence>
<proteinExistence type="predicted"/>
<feature type="compositionally biased region" description="Pro residues" evidence="1">
    <location>
        <begin position="141"/>
        <end position="152"/>
    </location>
</feature>
<gene>
    <name evidence="2" type="ORF">B5807_06839</name>
</gene>
<evidence type="ECO:0008006" key="4">
    <source>
        <dbReference type="Google" id="ProtNLM"/>
    </source>
</evidence>
<evidence type="ECO:0000313" key="2">
    <source>
        <dbReference type="EMBL" id="OSS48677.1"/>
    </source>
</evidence>
<feature type="compositionally biased region" description="Polar residues" evidence="1">
    <location>
        <begin position="389"/>
        <end position="411"/>
    </location>
</feature>
<evidence type="ECO:0000313" key="3">
    <source>
        <dbReference type="Proteomes" id="UP000193240"/>
    </source>
</evidence>
<organism evidence="2 3">
    <name type="scientific">Epicoccum nigrum</name>
    <name type="common">Soil fungus</name>
    <name type="synonym">Epicoccum purpurascens</name>
    <dbReference type="NCBI Taxonomy" id="105696"/>
    <lineage>
        <taxon>Eukaryota</taxon>
        <taxon>Fungi</taxon>
        <taxon>Dikarya</taxon>
        <taxon>Ascomycota</taxon>
        <taxon>Pezizomycotina</taxon>
        <taxon>Dothideomycetes</taxon>
        <taxon>Pleosporomycetidae</taxon>
        <taxon>Pleosporales</taxon>
        <taxon>Pleosporineae</taxon>
        <taxon>Didymellaceae</taxon>
        <taxon>Epicoccum</taxon>
    </lineage>
</organism>
<reference evidence="2 3" key="1">
    <citation type="journal article" date="2017" name="Genome Announc.">
        <title>Genome sequence of the saprophytic ascomycete Epicoccum nigrum ICMP 19927 strain isolated from New Zealand.</title>
        <authorList>
            <person name="Fokin M."/>
            <person name="Fleetwood D."/>
            <person name="Weir B.S."/>
            <person name="Villas-Boas S.G."/>
        </authorList>
    </citation>
    <scope>NUCLEOTIDE SEQUENCE [LARGE SCALE GENOMIC DNA]</scope>
    <source>
        <strain evidence="2 3">ICMP 19927</strain>
    </source>
</reference>
<evidence type="ECO:0000256" key="1">
    <source>
        <dbReference type="SAM" id="MobiDB-lite"/>
    </source>
</evidence>
<dbReference type="EMBL" id="KZ107845">
    <property type="protein sequence ID" value="OSS48677.1"/>
    <property type="molecule type" value="Genomic_DNA"/>
</dbReference>
<dbReference type="STRING" id="105696.A0A1Y2LZQ0"/>
<feature type="region of interest" description="Disordered" evidence="1">
    <location>
        <begin position="247"/>
        <end position="291"/>
    </location>
</feature>
<feature type="compositionally biased region" description="Polar residues" evidence="1">
    <location>
        <begin position="247"/>
        <end position="278"/>
    </location>
</feature>
<feature type="region of interest" description="Disordered" evidence="1">
    <location>
        <begin position="389"/>
        <end position="427"/>
    </location>
</feature>
<accession>A0A1Y2LZQ0</accession>
<dbReference type="AlphaFoldDB" id="A0A1Y2LZQ0"/>
<protein>
    <recommendedName>
        <fullName evidence="4">AMP-activated protein kinase glycogen-binding domain-containing protein</fullName>
    </recommendedName>
</protein>
<dbReference type="InParanoid" id="A0A1Y2LZQ0"/>
<keyword evidence="3" id="KW-1185">Reference proteome</keyword>
<feature type="region of interest" description="Disordered" evidence="1">
    <location>
        <begin position="125"/>
        <end position="156"/>
    </location>
</feature>